<evidence type="ECO:0000313" key="2">
    <source>
        <dbReference type="Proteomes" id="UP000829542"/>
    </source>
</evidence>
<name>A0ABY3X203_9GAMM</name>
<dbReference type="RefSeq" id="WP_242148678.1">
    <property type="nucleotide sequence ID" value="NZ_CP093379.1"/>
</dbReference>
<organism evidence="1 2">
    <name type="scientific">Ignatzschineria rhizosphaerae</name>
    <dbReference type="NCBI Taxonomy" id="2923279"/>
    <lineage>
        <taxon>Bacteria</taxon>
        <taxon>Pseudomonadati</taxon>
        <taxon>Pseudomonadota</taxon>
        <taxon>Gammaproteobacteria</taxon>
        <taxon>Cardiobacteriales</taxon>
        <taxon>Ignatzschineriaceae</taxon>
        <taxon>Ignatzschineria</taxon>
    </lineage>
</organism>
<gene>
    <name evidence="1" type="ORF">MMG00_12065</name>
</gene>
<evidence type="ECO:0000313" key="1">
    <source>
        <dbReference type="EMBL" id="UNM95920.1"/>
    </source>
</evidence>
<dbReference type="Proteomes" id="UP000829542">
    <property type="component" value="Chromosome"/>
</dbReference>
<protein>
    <submittedName>
        <fullName evidence="1">Helix-turn-helix domain-containing protein</fullName>
    </submittedName>
</protein>
<keyword evidence="2" id="KW-1185">Reference proteome</keyword>
<sequence>MSVLITKEKASTQRKRIRLLLESGKEVTNRLIQQDMGIVGATARLSELRREFQREGKVLATRRESEGYLVYFLR</sequence>
<reference evidence="1 2" key="1">
    <citation type="submission" date="2022-03" db="EMBL/GenBank/DDBJ databases">
        <title>Ignatzschineria rhizosphaerae HR5S32.</title>
        <authorList>
            <person name="Sun J.Q."/>
            <person name="Feng J.Y."/>
        </authorList>
    </citation>
    <scope>NUCLEOTIDE SEQUENCE [LARGE SCALE GENOMIC DNA]</scope>
    <source>
        <strain evidence="1 2">HR5S32</strain>
    </source>
</reference>
<proteinExistence type="predicted"/>
<dbReference type="EMBL" id="CP093379">
    <property type="protein sequence ID" value="UNM95920.1"/>
    <property type="molecule type" value="Genomic_DNA"/>
</dbReference>
<accession>A0ABY3X203</accession>